<name>A0ABY6QT67_9ACTN</name>
<dbReference type="Proteomes" id="UP001164506">
    <property type="component" value="Chromosome"/>
</dbReference>
<feature type="chain" id="PRO_5046093918" evidence="1">
    <location>
        <begin position="36"/>
        <end position="156"/>
    </location>
</feature>
<evidence type="ECO:0000313" key="2">
    <source>
        <dbReference type="EMBL" id="UZX21015.1"/>
    </source>
</evidence>
<feature type="signal peptide" evidence="1">
    <location>
        <begin position="1"/>
        <end position="35"/>
    </location>
</feature>
<protein>
    <submittedName>
        <fullName evidence="2">Uncharacterized protein</fullName>
    </submittedName>
</protein>
<reference evidence="2" key="1">
    <citation type="submission" date="2021-09" db="EMBL/GenBank/DDBJ databases">
        <title>Complete genome sequence and metabolic characterization of Streptomyces tanashiensis DSM 731 the producer of antibacterial Kalafungin and diverse secondary metabolites.</title>
        <authorList>
            <person name="Abbasi M.N."/>
            <person name="Anwar M.N."/>
            <person name="Alam K."/>
            <person name="Shoaib M."/>
            <person name="Lin Z."/>
            <person name="Hayat M."/>
            <person name="Ali M.I."/>
            <person name="Malik H.M.T."/>
            <person name="Ahmed I."/>
            <person name="Li A."/>
            <person name="Hailong Wang H."/>
            <person name="Zhang Y."/>
        </authorList>
    </citation>
    <scope>NUCLEOTIDE SEQUENCE</scope>
    <source>
        <strain evidence="2">Kala</strain>
    </source>
</reference>
<evidence type="ECO:0000256" key="1">
    <source>
        <dbReference type="SAM" id="SignalP"/>
    </source>
</evidence>
<proteinExistence type="predicted"/>
<dbReference type="InterPro" id="IPR006311">
    <property type="entry name" value="TAT_signal"/>
</dbReference>
<keyword evidence="3" id="KW-1185">Reference proteome</keyword>
<accession>A0ABY6QT67</accession>
<dbReference type="GeneID" id="95599761"/>
<dbReference type="RefSeq" id="WP_267258542.1">
    <property type="nucleotide sequence ID" value="NZ_CP084204.1"/>
</dbReference>
<gene>
    <name evidence="2" type="ORF">LDH80_09940</name>
</gene>
<evidence type="ECO:0000313" key="3">
    <source>
        <dbReference type="Proteomes" id="UP001164506"/>
    </source>
</evidence>
<keyword evidence="1" id="KW-0732">Signal</keyword>
<organism evidence="2 3">
    <name type="scientific">Streptomyces tanashiensis</name>
    <dbReference type="NCBI Taxonomy" id="67367"/>
    <lineage>
        <taxon>Bacteria</taxon>
        <taxon>Bacillati</taxon>
        <taxon>Actinomycetota</taxon>
        <taxon>Actinomycetes</taxon>
        <taxon>Kitasatosporales</taxon>
        <taxon>Streptomycetaceae</taxon>
        <taxon>Streptomyces</taxon>
    </lineage>
</organism>
<dbReference type="EMBL" id="CP084204">
    <property type="protein sequence ID" value="UZX21015.1"/>
    <property type="molecule type" value="Genomic_DNA"/>
</dbReference>
<sequence length="156" mass="16330">MTQHTTSRRSLLTAALAAPAVAVGAPLLTAVPAAAVDPTDGCQTVVDWKPIALETGVQNDPLSPAEARVVRVAGTEFLQLRGLVTCAFTADGPLGTLPADIRPPKLTRGVCPRNNSQGINALRIEATTAGLVWVLGPQATNKVTWIQLDNFSSVLR</sequence>
<dbReference type="PROSITE" id="PS51318">
    <property type="entry name" value="TAT"/>
    <property type="match status" value="1"/>
</dbReference>